<comment type="caution">
    <text evidence="1">The sequence shown here is derived from an EMBL/GenBank/DDBJ whole genome shotgun (WGS) entry which is preliminary data.</text>
</comment>
<reference evidence="1 2" key="1">
    <citation type="journal article" date="2022" name="Plant J.">
        <title>Chromosome-level genome of Camellia lanceoleosa provides a valuable resource for understanding genome evolution and self-incompatibility.</title>
        <authorList>
            <person name="Gong W."/>
            <person name="Xiao S."/>
            <person name="Wang L."/>
            <person name="Liao Z."/>
            <person name="Chang Y."/>
            <person name="Mo W."/>
            <person name="Hu G."/>
            <person name="Li W."/>
            <person name="Zhao G."/>
            <person name="Zhu H."/>
            <person name="Hu X."/>
            <person name="Ji K."/>
            <person name="Xiang X."/>
            <person name="Song Q."/>
            <person name="Yuan D."/>
            <person name="Jin S."/>
            <person name="Zhang L."/>
        </authorList>
    </citation>
    <scope>NUCLEOTIDE SEQUENCE [LARGE SCALE GENOMIC DNA]</scope>
    <source>
        <strain evidence="1">SQ_2022a</strain>
    </source>
</reference>
<keyword evidence="2" id="KW-1185">Reference proteome</keyword>
<organism evidence="1 2">
    <name type="scientific">Camellia lanceoleosa</name>
    <dbReference type="NCBI Taxonomy" id="1840588"/>
    <lineage>
        <taxon>Eukaryota</taxon>
        <taxon>Viridiplantae</taxon>
        <taxon>Streptophyta</taxon>
        <taxon>Embryophyta</taxon>
        <taxon>Tracheophyta</taxon>
        <taxon>Spermatophyta</taxon>
        <taxon>Magnoliopsida</taxon>
        <taxon>eudicotyledons</taxon>
        <taxon>Gunneridae</taxon>
        <taxon>Pentapetalae</taxon>
        <taxon>asterids</taxon>
        <taxon>Ericales</taxon>
        <taxon>Theaceae</taxon>
        <taxon>Camellia</taxon>
    </lineage>
</organism>
<proteinExistence type="predicted"/>
<name>A0ACC0I4T5_9ERIC</name>
<sequence length="177" mass="19497">MVSFLLRGSLARATRSTNMNSQSSDEEDGGDRKKLRLSKDQSAVLEKSLKLNTLNPITQAKDGKPVTIELINAKTKEPKDTSEVDAALIATGRGPFTKGLGLENINVVTQRGFVLVDERMQVIDANGNLRCSLHIVVEQVSGKDHVLNHLSIPAACFTHLEISNGWTHSLKRRRELK</sequence>
<evidence type="ECO:0000313" key="1">
    <source>
        <dbReference type="EMBL" id="KAI8019755.1"/>
    </source>
</evidence>
<accession>A0ACC0I4T5</accession>
<gene>
    <name evidence="1" type="ORF">LOK49_LG04G02511</name>
</gene>
<dbReference type="EMBL" id="CM045759">
    <property type="protein sequence ID" value="KAI8019755.1"/>
    <property type="molecule type" value="Genomic_DNA"/>
</dbReference>
<protein>
    <submittedName>
        <fullName evidence="1">Uncharacterized protein</fullName>
    </submittedName>
</protein>
<dbReference type="Proteomes" id="UP001060215">
    <property type="component" value="Chromosome 2"/>
</dbReference>
<evidence type="ECO:0000313" key="2">
    <source>
        <dbReference type="Proteomes" id="UP001060215"/>
    </source>
</evidence>